<dbReference type="Gene3D" id="3.40.50.300">
    <property type="entry name" value="P-loop containing nucleotide triphosphate hydrolases"/>
    <property type="match status" value="2"/>
</dbReference>
<proteinExistence type="predicted"/>
<accession>A0A846RRM9</accession>
<keyword evidence="2" id="KW-0813">Transport</keyword>
<gene>
    <name evidence="10" type="ORF">BJ994_002785</name>
</gene>
<keyword evidence="11" id="KW-1185">Reference proteome</keyword>
<dbReference type="InterPro" id="IPR003439">
    <property type="entry name" value="ABC_transporter-like_ATP-bd"/>
</dbReference>
<evidence type="ECO:0000313" key="11">
    <source>
        <dbReference type="Proteomes" id="UP000547458"/>
    </source>
</evidence>
<dbReference type="PANTHER" id="PTHR43790:SF9">
    <property type="entry name" value="GALACTOFURANOSE TRANSPORTER ATP-BINDING PROTEIN YTFR"/>
    <property type="match status" value="1"/>
</dbReference>
<dbReference type="GO" id="GO:0005524">
    <property type="term" value="F:ATP binding"/>
    <property type="evidence" value="ECO:0007669"/>
    <property type="project" value="UniProtKB-KW"/>
</dbReference>
<dbReference type="SUPFAM" id="SSF52540">
    <property type="entry name" value="P-loop containing nucleoside triphosphate hydrolases"/>
    <property type="match status" value="2"/>
</dbReference>
<dbReference type="SMART" id="SM00382">
    <property type="entry name" value="AAA"/>
    <property type="match status" value="2"/>
</dbReference>
<dbReference type="PROSITE" id="PS50893">
    <property type="entry name" value="ABC_TRANSPORTER_2"/>
    <property type="match status" value="2"/>
</dbReference>
<comment type="subcellular location">
    <subcellularLocation>
        <location evidence="1">Cell membrane</location>
        <topology evidence="1">Peripheral membrane protein</topology>
    </subcellularLocation>
</comment>
<feature type="domain" description="ABC transporter" evidence="9">
    <location>
        <begin position="7"/>
        <end position="242"/>
    </location>
</feature>
<evidence type="ECO:0000313" key="10">
    <source>
        <dbReference type="EMBL" id="NJC23709.1"/>
    </source>
</evidence>
<evidence type="ECO:0000256" key="8">
    <source>
        <dbReference type="ARBA" id="ARBA00023136"/>
    </source>
</evidence>
<keyword evidence="7" id="KW-1278">Translocase</keyword>
<evidence type="ECO:0000256" key="3">
    <source>
        <dbReference type="ARBA" id="ARBA00022475"/>
    </source>
</evidence>
<feature type="domain" description="ABC transporter" evidence="9">
    <location>
        <begin position="254"/>
        <end position="497"/>
    </location>
</feature>
<evidence type="ECO:0000256" key="1">
    <source>
        <dbReference type="ARBA" id="ARBA00004202"/>
    </source>
</evidence>
<dbReference type="AlphaFoldDB" id="A0A846RRM9"/>
<evidence type="ECO:0000256" key="5">
    <source>
        <dbReference type="ARBA" id="ARBA00022741"/>
    </source>
</evidence>
<keyword evidence="4" id="KW-0677">Repeat</keyword>
<dbReference type="InterPro" id="IPR027417">
    <property type="entry name" value="P-loop_NTPase"/>
</dbReference>
<dbReference type="InterPro" id="IPR003593">
    <property type="entry name" value="AAA+_ATPase"/>
</dbReference>
<dbReference type="GO" id="GO:0016887">
    <property type="term" value="F:ATP hydrolysis activity"/>
    <property type="evidence" value="ECO:0007669"/>
    <property type="project" value="InterPro"/>
</dbReference>
<sequence length="511" mass="54636">MTDDPILTLDNVTKTFGPVTVIKGVTVNVFPGKVQVLLGENGAGKSTLIKMMAGVHQPDGGRILVDGKEVRLADTNASEALGIATIHQELNLVGSMTVAENICMGRFPRRFGMVDRRTMRETARAALEMIGLDIDVDHRVGELGIARQQLVEIAKALSLNARMLILDEPTAALTKREISALFAVVEDLRQRGVGMVFISHHLDEIAAIGDSVSVLRDGEFIDEVPADTEEDELVRLMVGRSIEQQFPRRREYDGPADTLLEVNGLSTKGLINNVSFEVKAGEIVGLAGLVGAGRTEVIRAIAGVDPYVTGTVRVRGKELPKSSIGAAIRAGVGHVPEDRKAHGLVLGAPVNENIGYATLATTAKSGLVDRTGQRKRAQDVADKLRIRMHTLDQPVGSLSGGNQQKTVFARWIVANSSVLLLDEPTRGVDVGAKVEIYELMNAITAAGGAVVMVSSELPEVLGMSDRVLVMSGGHISGELAAGEATQDAVMTLAVRDVQRDLEDKLMEDGNE</sequence>
<dbReference type="GO" id="GO:0005886">
    <property type="term" value="C:plasma membrane"/>
    <property type="evidence" value="ECO:0007669"/>
    <property type="project" value="UniProtKB-SubCell"/>
</dbReference>
<organism evidence="10 11">
    <name type="scientific">Arthrobacter pigmenti</name>
    <dbReference type="NCBI Taxonomy" id="271432"/>
    <lineage>
        <taxon>Bacteria</taxon>
        <taxon>Bacillati</taxon>
        <taxon>Actinomycetota</taxon>
        <taxon>Actinomycetes</taxon>
        <taxon>Micrococcales</taxon>
        <taxon>Micrococcaceae</taxon>
        <taxon>Arthrobacter</taxon>
    </lineage>
</organism>
<evidence type="ECO:0000259" key="9">
    <source>
        <dbReference type="PROSITE" id="PS50893"/>
    </source>
</evidence>
<dbReference type="InterPro" id="IPR050107">
    <property type="entry name" value="ABC_carbohydrate_import_ATPase"/>
</dbReference>
<keyword evidence="3" id="KW-1003">Cell membrane</keyword>
<reference evidence="10 11" key="1">
    <citation type="submission" date="2020-03" db="EMBL/GenBank/DDBJ databases">
        <title>Sequencing the genomes of 1000 actinobacteria strains.</title>
        <authorList>
            <person name="Klenk H.-P."/>
        </authorList>
    </citation>
    <scope>NUCLEOTIDE SEQUENCE [LARGE SCALE GENOMIC DNA]</scope>
    <source>
        <strain evidence="10 11">DSM 16403</strain>
    </source>
</reference>
<dbReference type="Pfam" id="PF00005">
    <property type="entry name" value="ABC_tran"/>
    <property type="match status" value="2"/>
</dbReference>
<keyword evidence="5" id="KW-0547">Nucleotide-binding</keyword>
<dbReference type="FunFam" id="3.40.50.300:FF:000127">
    <property type="entry name" value="Ribose import ATP-binding protein RbsA"/>
    <property type="match status" value="1"/>
</dbReference>
<name>A0A846RRM9_9MICC</name>
<dbReference type="CDD" id="cd03215">
    <property type="entry name" value="ABC_Carb_Monos_II"/>
    <property type="match status" value="1"/>
</dbReference>
<dbReference type="PANTHER" id="PTHR43790">
    <property type="entry name" value="CARBOHYDRATE TRANSPORT ATP-BINDING PROTEIN MG119-RELATED"/>
    <property type="match status" value="1"/>
</dbReference>
<comment type="caution">
    <text evidence="10">The sequence shown here is derived from an EMBL/GenBank/DDBJ whole genome shotgun (WGS) entry which is preliminary data.</text>
</comment>
<protein>
    <submittedName>
        <fullName evidence="10">Ribose transport system ATP-binding protein</fullName>
    </submittedName>
</protein>
<dbReference type="Proteomes" id="UP000547458">
    <property type="component" value="Unassembled WGS sequence"/>
</dbReference>
<evidence type="ECO:0000256" key="2">
    <source>
        <dbReference type="ARBA" id="ARBA00022448"/>
    </source>
</evidence>
<dbReference type="EMBL" id="JAATJL010000001">
    <property type="protein sequence ID" value="NJC23709.1"/>
    <property type="molecule type" value="Genomic_DNA"/>
</dbReference>
<evidence type="ECO:0000256" key="6">
    <source>
        <dbReference type="ARBA" id="ARBA00022840"/>
    </source>
</evidence>
<dbReference type="RefSeq" id="WP_167994991.1">
    <property type="nucleotide sequence ID" value="NZ_JAATJL010000001.1"/>
</dbReference>
<evidence type="ECO:0000256" key="7">
    <source>
        <dbReference type="ARBA" id="ARBA00022967"/>
    </source>
</evidence>
<keyword evidence="6 10" id="KW-0067">ATP-binding</keyword>
<keyword evidence="8" id="KW-0472">Membrane</keyword>
<dbReference type="CDD" id="cd03216">
    <property type="entry name" value="ABC_Carb_Monos_I"/>
    <property type="match status" value="1"/>
</dbReference>
<evidence type="ECO:0000256" key="4">
    <source>
        <dbReference type="ARBA" id="ARBA00022737"/>
    </source>
</evidence>